<dbReference type="AlphaFoldDB" id="A0AAD1W9L9"/>
<proteinExistence type="predicted"/>
<reference evidence="1" key="1">
    <citation type="submission" date="2022-03" db="EMBL/GenBank/DDBJ databases">
        <authorList>
            <person name="Alioto T."/>
            <person name="Alioto T."/>
            <person name="Gomez Garrido J."/>
        </authorList>
    </citation>
    <scope>NUCLEOTIDE SEQUENCE</scope>
</reference>
<evidence type="ECO:0000313" key="2">
    <source>
        <dbReference type="Proteomes" id="UP001295444"/>
    </source>
</evidence>
<accession>A0AAD1W9L9</accession>
<dbReference type="EMBL" id="OW240916">
    <property type="protein sequence ID" value="CAH2294201.1"/>
    <property type="molecule type" value="Genomic_DNA"/>
</dbReference>
<protein>
    <recommendedName>
        <fullName evidence="3">Reverse transcriptase zinc-binding domain-containing protein</fullName>
    </recommendedName>
</protein>
<sequence>MTQIFQYHQLKHFLNKEGLLHWKPREETQFEKLCSRPPTNKIIVKCYRMIQESVNNQLPWFTIRNQTWFSTQIEEQTWLTIFTKMMKSRSSIMLQEINYKFLTQWYRVPINAHKFNSTNSPLCWRCEMEQGTYQHIWWNCQRIEGFWREVARIAERLSNVPLPFTPEKLLFFNIPFSLNKFKHSLLYYALTAAKSVIAGLWRTHKRPSRREWFMKIDNFHQMEELRMSTMGKLKQYLDTWEPWVSFLKTYPGP</sequence>
<dbReference type="Proteomes" id="UP001295444">
    <property type="component" value="Chromosome 05"/>
</dbReference>
<evidence type="ECO:0008006" key="3">
    <source>
        <dbReference type="Google" id="ProtNLM"/>
    </source>
</evidence>
<evidence type="ECO:0000313" key="1">
    <source>
        <dbReference type="EMBL" id="CAH2294201.1"/>
    </source>
</evidence>
<organism evidence="1 2">
    <name type="scientific">Pelobates cultripes</name>
    <name type="common">Western spadefoot toad</name>
    <dbReference type="NCBI Taxonomy" id="61616"/>
    <lineage>
        <taxon>Eukaryota</taxon>
        <taxon>Metazoa</taxon>
        <taxon>Chordata</taxon>
        <taxon>Craniata</taxon>
        <taxon>Vertebrata</taxon>
        <taxon>Euteleostomi</taxon>
        <taxon>Amphibia</taxon>
        <taxon>Batrachia</taxon>
        <taxon>Anura</taxon>
        <taxon>Pelobatoidea</taxon>
        <taxon>Pelobatidae</taxon>
        <taxon>Pelobates</taxon>
    </lineage>
</organism>
<keyword evidence="2" id="KW-1185">Reference proteome</keyword>
<gene>
    <name evidence="1" type="ORF">PECUL_23A044644</name>
</gene>
<name>A0AAD1W9L9_PELCU</name>